<feature type="transmembrane region" description="Helical" evidence="1">
    <location>
        <begin position="144"/>
        <end position="165"/>
    </location>
</feature>
<accession>A0ABV0XTA1</accession>
<organism evidence="2 3">
    <name type="scientific">Ameca splendens</name>
    <dbReference type="NCBI Taxonomy" id="208324"/>
    <lineage>
        <taxon>Eukaryota</taxon>
        <taxon>Metazoa</taxon>
        <taxon>Chordata</taxon>
        <taxon>Craniata</taxon>
        <taxon>Vertebrata</taxon>
        <taxon>Euteleostomi</taxon>
        <taxon>Actinopterygii</taxon>
        <taxon>Neopterygii</taxon>
        <taxon>Teleostei</taxon>
        <taxon>Neoteleostei</taxon>
        <taxon>Acanthomorphata</taxon>
        <taxon>Ovalentaria</taxon>
        <taxon>Atherinomorphae</taxon>
        <taxon>Cyprinodontiformes</taxon>
        <taxon>Goodeidae</taxon>
        <taxon>Ameca</taxon>
    </lineage>
</organism>
<name>A0ABV0XTA1_9TELE</name>
<feature type="transmembrane region" description="Helical" evidence="1">
    <location>
        <begin position="109"/>
        <end position="132"/>
    </location>
</feature>
<reference evidence="2 3" key="1">
    <citation type="submission" date="2021-06" db="EMBL/GenBank/DDBJ databases">
        <authorList>
            <person name="Palmer J.M."/>
        </authorList>
    </citation>
    <scope>NUCLEOTIDE SEQUENCE [LARGE SCALE GENOMIC DNA]</scope>
    <source>
        <strain evidence="2 3">AS_MEX2019</strain>
        <tissue evidence="2">Muscle</tissue>
    </source>
</reference>
<keyword evidence="1" id="KW-1133">Transmembrane helix</keyword>
<comment type="caution">
    <text evidence="2">The sequence shown here is derived from an EMBL/GenBank/DDBJ whole genome shotgun (WGS) entry which is preliminary data.</text>
</comment>
<evidence type="ECO:0000313" key="2">
    <source>
        <dbReference type="EMBL" id="MEQ2284662.1"/>
    </source>
</evidence>
<sequence length="177" mass="19208">MPPSGQSDSKHFCVPVSNCISNVLNPHAKNCACKPFQVLKIALRVVRDEICISSSHKFAHLGHYHMLCISMKADIAVAVLWCVCVVAGDAQVLATVQGEFILSWCEVEVPLWTLCLVGSALLRLWAEAGVALCRALALPSRRAVWWGAGWVLCCVALFSLAFRGWGSPVRVCSISVS</sequence>
<keyword evidence="3" id="KW-1185">Reference proteome</keyword>
<evidence type="ECO:0000313" key="3">
    <source>
        <dbReference type="Proteomes" id="UP001469553"/>
    </source>
</evidence>
<gene>
    <name evidence="2" type="ORF">AMECASPLE_023814</name>
</gene>
<dbReference type="EMBL" id="JAHRIP010011627">
    <property type="protein sequence ID" value="MEQ2284662.1"/>
    <property type="molecule type" value="Genomic_DNA"/>
</dbReference>
<dbReference type="Proteomes" id="UP001469553">
    <property type="component" value="Unassembled WGS sequence"/>
</dbReference>
<keyword evidence="1" id="KW-0812">Transmembrane</keyword>
<keyword evidence="1" id="KW-0472">Membrane</keyword>
<feature type="transmembrane region" description="Helical" evidence="1">
    <location>
        <begin position="75"/>
        <end position="97"/>
    </location>
</feature>
<protein>
    <submittedName>
        <fullName evidence="2">Uncharacterized protein</fullName>
    </submittedName>
</protein>
<evidence type="ECO:0000256" key="1">
    <source>
        <dbReference type="SAM" id="Phobius"/>
    </source>
</evidence>
<proteinExistence type="predicted"/>